<keyword evidence="2" id="KW-0521">NADP</keyword>
<dbReference type="Pfam" id="PF00248">
    <property type="entry name" value="Aldo_ket_red"/>
    <property type="match status" value="1"/>
</dbReference>
<reference evidence="5" key="1">
    <citation type="submission" date="2021-08" db="EMBL/GenBank/DDBJ databases">
        <title>WGS assembly of Ceratopteris richardii.</title>
        <authorList>
            <person name="Marchant D.B."/>
            <person name="Chen G."/>
            <person name="Jenkins J."/>
            <person name="Shu S."/>
            <person name="Leebens-Mack J."/>
            <person name="Grimwood J."/>
            <person name="Schmutz J."/>
            <person name="Soltis P."/>
            <person name="Soltis D."/>
            <person name="Chen Z.-H."/>
        </authorList>
    </citation>
    <scope>NUCLEOTIDE SEQUENCE</scope>
    <source>
        <strain evidence="5">Whitten #5841</strain>
        <tissue evidence="5">Leaf</tissue>
    </source>
</reference>
<evidence type="ECO:0000256" key="1">
    <source>
        <dbReference type="ARBA" id="ARBA00006515"/>
    </source>
</evidence>
<name>A0A8T2T0X4_CERRI</name>
<dbReference type="EMBL" id="CM035420">
    <property type="protein sequence ID" value="KAH7404075.1"/>
    <property type="molecule type" value="Genomic_DNA"/>
</dbReference>
<dbReference type="InterPro" id="IPR036812">
    <property type="entry name" value="NAD(P)_OxRdtase_dom_sf"/>
</dbReference>
<accession>A0A8T2T0X4</accession>
<organism evidence="5 6">
    <name type="scientific">Ceratopteris richardii</name>
    <name type="common">Triangle waterfern</name>
    <dbReference type="NCBI Taxonomy" id="49495"/>
    <lineage>
        <taxon>Eukaryota</taxon>
        <taxon>Viridiplantae</taxon>
        <taxon>Streptophyta</taxon>
        <taxon>Embryophyta</taxon>
        <taxon>Tracheophyta</taxon>
        <taxon>Polypodiopsida</taxon>
        <taxon>Polypodiidae</taxon>
        <taxon>Polypodiales</taxon>
        <taxon>Pteridineae</taxon>
        <taxon>Pteridaceae</taxon>
        <taxon>Parkerioideae</taxon>
        <taxon>Ceratopteris</taxon>
    </lineage>
</organism>
<dbReference type="GO" id="GO:0016491">
    <property type="term" value="F:oxidoreductase activity"/>
    <property type="evidence" value="ECO:0007669"/>
    <property type="project" value="UniProtKB-KW"/>
</dbReference>
<comment type="similarity">
    <text evidence="1">Belongs to the shaker potassium channel beta subunit family.</text>
</comment>
<dbReference type="OrthoDB" id="2310150at2759"/>
<proteinExistence type="inferred from homology"/>
<keyword evidence="6" id="KW-1185">Reference proteome</keyword>
<protein>
    <recommendedName>
        <fullName evidence="4">NADP-dependent oxidoreductase domain-containing protein</fullName>
    </recommendedName>
</protein>
<evidence type="ECO:0000256" key="3">
    <source>
        <dbReference type="ARBA" id="ARBA00023002"/>
    </source>
</evidence>
<dbReference type="Proteomes" id="UP000825935">
    <property type="component" value="Chromosome 15"/>
</dbReference>
<dbReference type="InterPro" id="IPR005399">
    <property type="entry name" value="K_chnl_volt-dep_bsu_KCNAB-rel"/>
</dbReference>
<evidence type="ECO:0000256" key="2">
    <source>
        <dbReference type="ARBA" id="ARBA00022857"/>
    </source>
</evidence>
<dbReference type="InterPro" id="IPR023210">
    <property type="entry name" value="NADP_OxRdtase_dom"/>
</dbReference>
<keyword evidence="3" id="KW-0560">Oxidoreductase</keyword>
<dbReference type="PANTHER" id="PTHR43150:SF2">
    <property type="entry name" value="HYPERKINETIC, ISOFORM M"/>
    <property type="match status" value="1"/>
</dbReference>
<evidence type="ECO:0000313" key="6">
    <source>
        <dbReference type="Proteomes" id="UP000825935"/>
    </source>
</evidence>
<comment type="caution">
    <text evidence="5">The sequence shown here is derived from an EMBL/GenBank/DDBJ whole genome shotgun (WGS) entry which is preliminary data.</text>
</comment>
<dbReference type="SUPFAM" id="SSF51430">
    <property type="entry name" value="NAD(P)-linked oxidoreductase"/>
    <property type="match status" value="1"/>
</dbReference>
<feature type="domain" description="NADP-dependent oxidoreductase" evidence="4">
    <location>
        <begin position="1"/>
        <end position="81"/>
    </location>
</feature>
<evidence type="ECO:0000259" key="4">
    <source>
        <dbReference type="Pfam" id="PF00248"/>
    </source>
</evidence>
<dbReference type="AlphaFoldDB" id="A0A8T2T0X4"/>
<sequence length="123" mass="14024">MYANGKENEILGQMIQKLKWKRTELVISTNILWKGQGSNVVDLSCKHIIQDTQACLRCLHMDYVDVLFCHQPDKSTPLEELKPMAERLGVQVAQLESEVSAVSIGTSQRYTLCSTFYQRLDCD</sequence>
<gene>
    <name evidence="5" type="ORF">KP509_15G009900</name>
</gene>
<dbReference type="PANTHER" id="PTHR43150">
    <property type="entry name" value="HYPERKINETIC, ISOFORM M"/>
    <property type="match status" value="1"/>
</dbReference>
<dbReference type="Gene3D" id="3.20.20.100">
    <property type="entry name" value="NADP-dependent oxidoreductase domain"/>
    <property type="match status" value="1"/>
</dbReference>
<evidence type="ECO:0000313" key="5">
    <source>
        <dbReference type="EMBL" id="KAH7404075.1"/>
    </source>
</evidence>